<accession>A0ABT6B304</accession>
<evidence type="ECO:0008006" key="3">
    <source>
        <dbReference type="Google" id="ProtNLM"/>
    </source>
</evidence>
<name>A0ABT6B304_9BURK</name>
<proteinExistence type="predicted"/>
<dbReference type="Proteomes" id="UP001216674">
    <property type="component" value="Unassembled WGS sequence"/>
</dbReference>
<protein>
    <recommendedName>
        <fullName evidence="3">DUF429 domain-containing protein</fullName>
    </recommendedName>
</protein>
<dbReference type="EMBL" id="JARJLM010000665">
    <property type="protein sequence ID" value="MDF3839269.1"/>
    <property type="molecule type" value="Genomic_DNA"/>
</dbReference>
<reference evidence="1 2" key="1">
    <citation type="submission" date="2023-03" db="EMBL/GenBank/DDBJ databases">
        <title>Draft assemblies of triclosan tolerant bacteria isolated from returned activated sludge.</title>
        <authorList>
            <person name="Van Hamelsveld S."/>
        </authorList>
    </citation>
    <scope>NUCLEOTIDE SEQUENCE [LARGE SCALE GENOMIC DNA]</scope>
    <source>
        <strain evidence="1 2">GW210010_S58</strain>
    </source>
</reference>
<gene>
    <name evidence="1" type="ORF">P3W85_40985</name>
</gene>
<evidence type="ECO:0000313" key="2">
    <source>
        <dbReference type="Proteomes" id="UP001216674"/>
    </source>
</evidence>
<organism evidence="1 2">
    <name type="scientific">Cupriavidus basilensis</name>
    <dbReference type="NCBI Taxonomy" id="68895"/>
    <lineage>
        <taxon>Bacteria</taxon>
        <taxon>Pseudomonadati</taxon>
        <taxon>Pseudomonadota</taxon>
        <taxon>Betaproteobacteria</taxon>
        <taxon>Burkholderiales</taxon>
        <taxon>Burkholderiaceae</taxon>
        <taxon>Cupriavidus</taxon>
    </lineage>
</organism>
<evidence type="ECO:0000313" key="1">
    <source>
        <dbReference type="EMBL" id="MDF3839269.1"/>
    </source>
</evidence>
<sequence length="267" mass="30002">MPPSPGIRIMDFDLYIGIDYSGAETPDSLLRGLQVFAAAAGQEPHAIRNPADAQAHRGIWSRRAVAQWLLAQVASGQRLLVGIDHGFSFPKSYLDRHQLRTWPEFLDHFQQRCTSGMPDACVDRNGPLQALPIGRSDELRLCERWTCWAKGAFQFDVQGSNAMSTHAGIPWLRHLRGQAQDRIHIWPFDGWQLPERESSVIAEVCSPMLRERYPRADRTADEQDAYAAARWLAETAGRGVLERYLNPPLTHAERQVAALEGWILGVG</sequence>
<keyword evidence="2" id="KW-1185">Reference proteome</keyword>
<comment type="caution">
    <text evidence="1">The sequence shown here is derived from an EMBL/GenBank/DDBJ whole genome shotgun (WGS) entry which is preliminary data.</text>
</comment>